<keyword evidence="2" id="KW-1185">Reference proteome</keyword>
<gene>
    <name evidence="1" type="ORF">Nepgr_032646</name>
</gene>
<protein>
    <submittedName>
        <fullName evidence="1">Uncharacterized protein</fullName>
    </submittedName>
</protein>
<dbReference type="AlphaFoldDB" id="A0AAD3TKU6"/>
<sequence>MICSLINRNSWLLNCPSKKASIASPPKFPLFTTLPTVSTVNSRKSSAPASISVGFSSGYGTELLLDEFLYRIGNSSESSCKSSDSSNTLVELVAISIGRSSSSRTVEEKLRGLFVEKNETSEEGEVLGDKEYLATLKRPRNALNR</sequence>
<dbReference type="EMBL" id="BSYO01000039">
    <property type="protein sequence ID" value="GMH30803.1"/>
    <property type="molecule type" value="Genomic_DNA"/>
</dbReference>
<comment type="caution">
    <text evidence="1">The sequence shown here is derived from an EMBL/GenBank/DDBJ whole genome shotgun (WGS) entry which is preliminary data.</text>
</comment>
<reference evidence="1" key="1">
    <citation type="submission" date="2023-05" db="EMBL/GenBank/DDBJ databases">
        <title>Nepenthes gracilis genome sequencing.</title>
        <authorList>
            <person name="Fukushima K."/>
        </authorList>
    </citation>
    <scope>NUCLEOTIDE SEQUENCE</scope>
    <source>
        <strain evidence="1">SING2019-196</strain>
    </source>
</reference>
<evidence type="ECO:0000313" key="1">
    <source>
        <dbReference type="EMBL" id="GMH30803.1"/>
    </source>
</evidence>
<organism evidence="1 2">
    <name type="scientific">Nepenthes gracilis</name>
    <name type="common">Slender pitcher plant</name>
    <dbReference type="NCBI Taxonomy" id="150966"/>
    <lineage>
        <taxon>Eukaryota</taxon>
        <taxon>Viridiplantae</taxon>
        <taxon>Streptophyta</taxon>
        <taxon>Embryophyta</taxon>
        <taxon>Tracheophyta</taxon>
        <taxon>Spermatophyta</taxon>
        <taxon>Magnoliopsida</taxon>
        <taxon>eudicotyledons</taxon>
        <taxon>Gunneridae</taxon>
        <taxon>Pentapetalae</taxon>
        <taxon>Caryophyllales</taxon>
        <taxon>Nepenthaceae</taxon>
        <taxon>Nepenthes</taxon>
    </lineage>
</organism>
<dbReference type="Proteomes" id="UP001279734">
    <property type="component" value="Unassembled WGS sequence"/>
</dbReference>
<accession>A0AAD3TKU6</accession>
<evidence type="ECO:0000313" key="2">
    <source>
        <dbReference type="Proteomes" id="UP001279734"/>
    </source>
</evidence>
<name>A0AAD3TKU6_NEPGR</name>
<proteinExistence type="predicted"/>